<dbReference type="InterPro" id="IPR002970">
    <property type="entry name" value="Tick_his-bd"/>
</dbReference>
<organism evidence="3">
    <name type="scientific">Ixodes ricinus</name>
    <name type="common">Common tick</name>
    <name type="synonym">Acarus ricinus</name>
    <dbReference type="NCBI Taxonomy" id="34613"/>
    <lineage>
        <taxon>Eukaryota</taxon>
        <taxon>Metazoa</taxon>
        <taxon>Ecdysozoa</taxon>
        <taxon>Arthropoda</taxon>
        <taxon>Chelicerata</taxon>
        <taxon>Arachnida</taxon>
        <taxon>Acari</taxon>
        <taxon>Parasitiformes</taxon>
        <taxon>Ixodida</taxon>
        <taxon>Ixodoidea</taxon>
        <taxon>Ixodidae</taxon>
        <taxon>Ixodinae</taxon>
        <taxon>Ixodes</taxon>
    </lineage>
</organism>
<dbReference type="AlphaFoldDB" id="A0A0K8RHH6"/>
<proteinExistence type="evidence at transcript level"/>
<accession>A0A0K8RHH6</accession>
<dbReference type="EMBL" id="GADI01003849">
    <property type="protein sequence ID" value="JAA69959.1"/>
    <property type="molecule type" value="mRNA"/>
</dbReference>
<dbReference type="InterPro" id="IPR012674">
    <property type="entry name" value="Calycin"/>
</dbReference>
<dbReference type="SUPFAM" id="SSF50814">
    <property type="entry name" value="Lipocalins"/>
    <property type="match status" value="1"/>
</dbReference>
<dbReference type="Gene3D" id="2.40.128.20">
    <property type="match status" value="1"/>
</dbReference>
<feature type="region of interest" description="Disordered" evidence="1">
    <location>
        <begin position="202"/>
        <end position="234"/>
    </location>
</feature>
<evidence type="ECO:0000313" key="3">
    <source>
        <dbReference type="EMBL" id="JAA69959.1"/>
    </source>
</evidence>
<dbReference type="GO" id="GO:0030682">
    <property type="term" value="P:symbiont-mediated perturbation of host defenses"/>
    <property type="evidence" value="ECO:0007669"/>
    <property type="project" value="InterPro"/>
</dbReference>
<dbReference type="GO" id="GO:0043176">
    <property type="term" value="F:amine binding"/>
    <property type="evidence" value="ECO:0007669"/>
    <property type="project" value="InterPro"/>
</dbReference>
<dbReference type="Pfam" id="PF02098">
    <property type="entry name" value="His_binding"/>
    <property type="match status" value="1"/>
</dbReference>
<keyword evidence="2" id="KW-0732">Signal</keyword>
<protein>
    <submittedName>
        <fullName evidence="3">Putative salivary lipocalin</fullName>
    </submittedName>
</protein>
<sequence length="234" mass="26465">MLPALALLTFGVTAFGEVFSPVTTIKLQVDKLPFYINDNASDYQNMTDLIETGGKQYIYYRSYEKEPLFGNYRMCPFLMRRPEKTVKPLRLIMGYQRPNGSVLRFRRDAEYQMSLGYSVKNILYIKGGIRHNTTRRYTLVFTDNSTCSVVNSDLHDGCEIWVPESALSQGPSPCCNFLYQVLCGKQQYKMYNDTCTREELPTQLESAEEISGEDAGEHAGGDAGEDSTSAKENS</sequence>
<evidence type="ECO:0000256" key="2">
    <source>
        <dbReference type="SAM" id="SignalP"/>
    </source>
</evidence>
<feature type="chain" id="PRO_5005517616" evidence="2">
    <location>
        <begin position="17"/>
        <end position="234"/>
    </location>
</feature>
<reference evidence="3" key="1">
    <citation type="submission" date="2012-12" db="EMBL/GenBank/DDBJ databases">
        <title>Identification and characterization of a phenylalanine ammonia-lyase gene family in Isatis indigotica Fort.</title>
        <authorList>
            <person name="Liu Q."/>
            <person name="Chen J."/>
            <person name="Zhou X."/>
            <person name="Di P."/>
            <person name="Xiao Y."/>
            <person name="Xuan H."/>
            <person name="Zhang L."/>
            <person name="Chen W."/>
        </authorList>
    </citation>
    <scope>NUCLEOTIDE SEQUENCE</scope>
    <source>
        <tissue evidence="3">Salivary gland</tissue>
    </source>
</reference>
<name>A0A0K8RHH6_IXORI</name>
<evidence type="ECO:0000256" key="1">
    <source>
        <dbReference type="SAM" id="MobiDB-lite"/>
    </source>
</evidence>
<feature type="signal peptide" evidence="2">
    <location>
        <begin position="1"/>
        <end position="16"/>
    </location>
</feature>